<feature type="domain" description="3-hydroxyisobutyrate dehydrogenase-like NAD-binding" evidence="4">
    <location>
        <begin position="176"/>
        <end position="284"/>
    </location>
</feature>
<accession>A0ABX0TWD2</accession>
<dbReference type="SUPFAM" id="SSF48179">
    <property type="entry name" value="6-phosphogluconate dehydrogenase C-terminal domain-like"/>
    <property type="match status" value="1"/>
</dbReference>
<protein>
    <submittedName>
        <fullName evidence="5">3-hydroxyisobutyrate dehydrogenase-like beta-hydroxyacid dehydrogenase</fullName>
    </submittedName>
</protein>
<evidence type="ECO:0000256" key="1">
    <source>
        <dbReference type="ARBA" id="ARBA00023002"/>
    </source>
</evidence>
<dbReference type="PANTHER" id="PTHR43060">
    <property type="entry name" value="3-HYDROXYISOBUTYRATE DEHYDROGENASE-LIKE 1, MITOCHONDRIAL-RELATED"/>
    <property type="match status" value="1"/>
</dbReference>
<dbReference type="Pfam" id="PF03446">
    <property type="entry name" value="NAD_binding_2"/>
    <property type="match status" value="1"/>
</dbReference>
<evidence type="ECO:0000313" key="5">
    <source>
        <dbReference type="EMBL" id="NIJ08750.1"/>
    </source>
</evidence>
<dbReference type="Gene3D" id="3.40.50.720">
    <property type="entry name" value="NAD(P)-binding Rossmann-like Domain"/>
    <property type="match status" value="1"/>
</dbReference>
<evidence type="ECO:0000256" key="2">
    <source>
        <dbReference type="ARBA" id="ARBA00023027"/>
    </source>
</evidence>
<dbReference type="Gene3D" id="1.10.1040.10">
    <property type="entry name" value="N-(1-d-carboxylethyl)-l-norvaline Dehydrogenase, domain 2"/>
    <property type="match status" value="1"/>
</dbReference>
<dbReference type="PANTHER" id="PTHR43060:SF15">
    <property type="entry name" value="3-HYDROXYISOBUTYRATE DEHYDROGENASE-LIKE 1, MITOCHONDRIAL-RELATED"/>
    <property type="match status" value="1"/>
</dbReference>
<dbReference type="InterPro" id="IPR036291">
    <property type="entry name" value="NAD(P)-bd_dom_sf"/>
</dbReference>
<reference evidence="5 6" key="1">
    <citation type="submission" date="2020-03" db="EMBL/GenBank/DDBJ databases">
        <title>Genomic Encyclopedia of Type Strains, Phase III (KMG-III): the genomes of soil and plant-associated and newly described type strains.</title>
        <authorList>
            <person name="Whitman W."/>
        </authorList>
    </citation>
    <scope>NUCLEOTIDE SEQUENCE [LARGE SCALE GENOMIC DNA]</scope>
    <source>
        <strain evidence="5 6">CECT 8804</strain>
    </source>
</reference>
<dbReference type="EMBL" id="JAAOZC010000006">
    <property type="protein sequence ID" value="NIJ08750.1"/>
    <property type="molecule type" value="Genomic_DNA"/>
</dbReference>
<dbReference type="SUPFAM" id="SSF51735">
    <property type="entry name" value="NAD(P)-binding Rossmann-fold domains"/>
    <property type="match status" value="1"/>
</dbReference>
<dbReference type="Proteomes" id="UP000727456">
    <property type="component" value="Unassembled WGS sequence"/>
</dbReference>
<organism evidence="5 6">
    <name type="scientific">Sphingomonas vulcanisoli</name>
    <dbReference type="NCBI Taxonomy" id="1658060"/>
    <lineage>
        <taxon>Bacteria</taxon>
        <taxon>Pseudomonadati</taxon>
        <taxon>Pseudomonadota</taxon>
        <taxon>Alphaproteobacteria</taxon>
        <taxon>Sphingomonadales</taxon>
        <taxon>Sphingomonadaceae</taxon>
        <taxon>Sphingomonas</taxon>
    </lineage>
</organism>
<gene>
    <name evidence="5" type="ORF">FHS31_002374</name>
</gene>
<sequence length="322" mass="34431">MPAQPGKYRDFGKKLGFIGLGNIGMPMFNNLAEAGFDLTVFDLRSDATSKAAEKGASVARSIAEVGSSCDIISIALVHERQIDSIYYGDEGLLAHSRPGAVLLFHSTLPPKLVQKYAQEAAERGVLVIDAPVSGANIAAAAGTLSFILGGDEALIKELQPLWDTMGANVFHMGGVGLGQVGKLVNGTMYHMAYLATLEALSLARAYGVDELKMIDIARVSTGTNWMVRHWGYMDDLMMSHTRAGSDELVHLHFRKDIVDSLAAAEVERTPMPLAALGAQIYADLISPRLDAGHPSARRAAERYAEEHPELSAAMAGNADKAP</sequence>
<name>A0ABX0TWD2_9SPHN</name>
<feature type="domain" description="6-phosphogluconate dehydrogenase NADP-binding" evidence="3">
    <location>
        <begin position="14"/>
        <end position="173"/>
    </location>
</feature>
<evidence type="ECO:0000259" key="3">
    <source>
        <dbReference type="Pfam" id="PF03446"/>
    </source>
</evidence>
<dbReference type="InterPro" id="IPR013328">
    <property type="entry name" value="6PGD_dom2"/>
</dbReference>
<dbReference type="RefSeq" id="WP_167073713.1">
    <property type="nucleotide sequence ID" value="NZ_JAAOZC010000006.1"/>
</dbReference>
<comment type="caution">
    <text evidence="5">The sequence shown here is derived from an EMBL/GenBank/DDBJ whole genome shotgun (WGS) entry which is preliminary data.</text>
</comment>
<evidence type="ECO:0000313" key="6">
    <source>
        <dbReference type="Proteomes" id="UP000727456"/>
    </source>
</evidence>
<dbReference type="PIRSF" id="PIRSF000103">
    <property type="entry name" value="HIBADH"/>
    <property type="match status" value="1"/>
</dbReference>
<proteinExistence type="predicted"/>
<dbReference type="Pfam" id="PF14833">
    <property type="entry name" value="NAD_binding_11"/>
    <property type="match status" value="1"/>
</dbReference>
<evidence type="ECO:0000259" key="4">
    <source>
        <dbReference type="Pfam" id="PF14833"/>
    </source>
</evidence>
<dbReference type="InterPro" id="IPR006115">
    <property type="entry name" value="6PGDH_NADP-bd"/>
</dbReference>
<keyword evidence="6" id="KW-1185">Reference proteome</keyword>
<dbReference type="InterPro" id="IPR029154">
    <property type="entry name" value="HIBADH-like_NADP-bd"/>
</dbReference>
<keyword evidence="2" id="KW-0520">NAD</keyword>
<dbReference type="InterPro" id="IPR015815">
    <property type="entry name" value="HIBADH-related"/>
</dbReference>
<keyword evidence="1" id="KW-0560">Oxidoreductase</keyword>
<dbReference type="InterPro" id="IPR008927">
    <property type="entry name" value="6-PGluconate_DH-like_C_sf"/>
</dbReference>